<proteinExistence type="predicted"/>
<organism evidence="2 3">
    <name type="scientific">Helianthus annuus</name>
    <name type="common">Common sunflower</name>
    <dbReference type="NCBI Taxonomy" id="4232"/>
    <lineage>
        <taxon>Eukaryota</taxon>
        <taxon>Viridiplantae</taxon>
        <taxon>Streptophyta</taxon>
        <taxon>Embryophyta</taxon>
        <taxon>Tracheophyta</taxon>
        <taxon>Spermatophyta</taxon>
        <taxon>Magnoliopsida</taxon>
        <taxon>eudicotyledons</taxon>
        <taxon>Gunneridae</taxon>
        <taxon>Pentapetalae</taxon>
        <taxon>asterids</taxon>
        <taxon>campanulids</taxon>
        <taxon>Asterales</taxon>
        <taxon>Asteraceae</taxon>
        <taxon>Asteroideae</taxon>
        <taxon>Heliantheae alliance</taxon>
        <taxon>Heliantheae</taxon>
        <taxon>Helianthus</taxon>
    </lineage>
</organism>
<dbReference type="AlphaFoldDB" id="A0A9K3DHX0"/>
<dbReference type="Proteomes" id="UP000215914">
    <property type="component" value="Unassembled WGS sequence"/>
</dbReference>
<comment type="caution">
    <text evidence="2">The sequence shown here is derived from an EMBL/GenBank/DDBJ whole genome shotgun (WGS) entry which is preliminary data.</text>
</comment>
<accession>A0A9K3DHX0</accession>
<evidence type="ECO:0000313" key="2">
    <source>
        <dbReference type="EMBL" id="KAF5755714.1"/>
    </source>
</evidence>
<feature type="region of interest" description="Disordered" evidence="1">
    <location>
        <begin position="23"/>
        <end position="51"/>
    </location>
</feature>
<sequence length="71" mass="7743">MTTATALKMLKYRDSVFSSAAVEDGGTSRRKTMAVRQTMNGTTVSMRRKSAGSLLKSAVQMSVKMAELKPR</sequence>
<reference evidence="2" key="2">
    <citation type="submission" date="2020-06" db="EMBL/GenBank/DDBJ databases">
        <title>Helianthus annuus Genome sequencing and assembly Release 2.</title>
        <authorList>
            <person name="Gouzy J."/>
            <person name="Langlade N."/>
            <person name="Munos S."/>
        </authorList>
    </citation>
    <scope>NUCLEOTIDE SEQUENCE</scope>
    <source>
        <tissue evidence="2">Leaves</tissue>
    </source>
</reference>
<name>A0A9K3DHX0_HELAN</name>
<protein>
    <submittedName>
        <fullName evidence="2">Uncharacterized protein</fullName>
    </submittedName>
</protein>
<reference evidence="2" key="1">
    <citation type="journal article" date="2017" name="Nature">
        <title>The sunflower genome provides insights into oil metabolism, flowering and Asterid evolution.</title>
        <authorList>
            <person name="Badouin H."/>
            <person name="Gouzy J."/>
            <person name="Grassa C.J."/>
            <person name="Murat F."/>
            <person name="Staton S.E."/>
            <person name="Cottret L."/>
            <person name="Lelandais-Briere C."/>
            <person name="Owens G.L."/>
            <person name="Carrere S."/>
            <person name="Mayjonade B."/>
            <person name="Legrand L."/>
            <person name="Gill N."/>
            <person name="Kane N.C."/>
            <person name="Bowers J.E."/>
            <person name="Hubner S."/>
            <person name="Bellec A."/>
            <person name="Berard A."/>
            <person name="Berges H."/>
            <person name="Blanchet N."/>
            <person name="Boniface M.C."/>
            <person name="Brunel D."/>
            <person name="Catrice O."/>
            <person name="Chaidir N."/>
            <person name="Claudel C."/>
            <person name="Donnadieu C."/>
            <person name="Faraut T."/>
            <person name="Fievet G."/>
            <person name="Helmstetter N."/>
            <person name="King M."/>
            <person name="Knapp S.J."/>
            <person name="Lai Z."/>
            <person name="Le Paslier M.C."/>
            <person name="Lippi Y."/>
            <person name="Lorenzon L."/>
            <person name="Mandel J.R."/>
            <person name="Marage G."/>
            <person name="Marchand G."/>
            <person name="Marquand E."/>
            <person name="Bret-Mestries E."/>
            <person name="Morien E."/>
            <person name="Nambeesan S."/>
            <person name="Nguyen T."/>
            <person name="Pegot-Espagnet P."/>
            <person name="Pouilly N."/>
            <person name="Raftis F."/>
            <person name="Sallet E."/>
            <person name="Schiex T."/>
            <person name="Thomas J."/>
            <person name="Vandecasteele C."/>
            <person name="Vares D."/>
            <person name="Vear F."/>
            <person name="Vautrin S."/>
            <person name="Crespi M."/>
            <person name="Mangin B."/>
            <person name="Burke J.M."/>
            <person name="Salse J."/>
            <person name="Munos S."/>
            <person name="Vincourt P."/>
            <person name="Rieseberg L.H."/>
            <person name="Langlade N.B."/>
        </authorList>
    </citation>
    <scope>NUCLEOTIDE SEQUENCE</scope>
    <source>
        <tissue evidence="2">Leaves</tissue>
    </source>
</reference>
<dbReference type="EMBL" id="MNCJ02000332">
    <property type="protein sequence ID" value="KAF5755714.1"/>
    <property type="molecule type" value="Genomic_DNA"/>
</dbReference>
<evidence type="ECO:0000313" key="3">
    <source>
        <dbReference type="Proteomes" id="UP000215914"/>
    </source>
</evidence>
<evidence type="ECO:0000256" key="1">
    <source>
        <dbReference type="SAM" id="MobiDB-lite"/>
    </source>
</evidence>
<gene>
    <name evidence="2" type="ORF">HanXRQr2_Chr17g0805871</name>
</gene>
<keyword evidence="3" id="KW-1185">Reference proteome</keyword>
<dbReference type="Gramene" id="mRNA:HanXRQr2_Chr17g0805871">
    <property type="protein sequence ID" value="CDS:HanXRQr2_Chr17g0805871.1"/>
    <property type="gene ID" value="HanXRQr2_Chr17g0805871"/>
</dbReference>
<feature type="compositionally biased region" description="Polar residues" evidence="1">
    <location>
        <begin position="35"/>
        <end position="45"/>
    </location>
</feature>